<dbReference type="AlphaFoldDB" id="A0A917JMU3"/>
<proteinExistence type="inferred from homology"/>
<dbReference type="InterPro" id="IPR007341">
    <property type="entry name" value="Transgly_assoc"/>
</dbReference>
<feature type="transmembrane region" description="Helical" evidence="7">
    <location>
        <begin position="104"/>
        <end position="126"/>
    </location>
</feature>
<keyword evidence="5 7" id="KW-1133">Transmembrane helix</keyword>
<evidence type="ECO:0000313" key="8">
    <source>
        <dbReference type="EMBL" id="GGI74120.1"/>
    </source>
</evidence>
<comment type="similarity">
    <text evidence="2">Belongs to the UPF0410 family.</text>
</comment>
<evidence type="ECO:0000313" key="9">
    <source>
        <dbReference type="Proteomes" id="UP000597989"/>
    </source>
</evidence>
<keyword evidence="4 7" id="KW-0812">Transmembrane</keyword>
<evidence type="ECO:0000256" key="6">
    <source>
        <dbReference type="ARBA" id="ARBA00023136"/>
    </source>
</evidence>
<keyword evidence="6 7" id="KW-0472">Membrane</keyword>
<dbReference type="Proteomes" id="UP000597989">
    <property type="component" value="Unassembled WGS sequence"/>
</dbReference>
<sequence length="164" mass="16865">MEPVEPSTRTVRGPASLWFGLSACIAAIVPEEGEPLSLAVREPPPTVTISAYEARWIAAAERAPRLEATDARSAAMGIIGWIVLGLIVGAVAKAVMPGEDGSGIVATMLLGVVGAFVGGLLGNSLFGVGIDQFWSVSTWVLAVIGAVIVLGVYRAIVGRRQVGG</sequence>
<dbReference type="GO" id="GO:0005886">
    <property type="term" value="C:plasma membrane"/>
    <property type="evidence" value="ECO:0007669"/>
    <property type="project" value="UniProtKB-SubCell"/>
</dbReference>
<gene>
    <name evidence="8" type="ORF">GCM10011581_08900</name>
</gene>
<organism evidence="8 9">
    <name type="scientific">Saccharopolyspora thermophila</name>
    <dbReference type="NCBI Taxonomy" id="89367"/>
    <lineage>
        <taxon>Bacteria</taxon>
        <taxon>Bacillati</taxon>
        <taxon>Actinomycetota</taxon>
        <taxon>Actinomycetes</taxon>
        <taxon>Pseudonocardiales</taxon>
        <taxon>Pseudonocardiaceae</taxon>
        <taxon>Saccharopolyspora</taxon>
    </lineage>
</organism>
<feature type="transmembrane region" description="Helical" evidence="7">
    <location>
        <begin position="132"/>
        <end position="153"/>
    </location>
</feature>
<name>A0A917JMU3_9PSEU</name>
<dbReference type="PANTHER" id="PTHR33884">
    <property type="entry name" value="UPF0410 PROTEIN YMGE"/>
    <property type="match status" value="1"/>
</dbReference>
<evidence type="ECO:0000256" key="2">
    <source>
        <dbReference type="ARBA" id="ARBA00011006"/>
    </source>
</evidence>
<comment type="caution">
    <text evidence="8">The sequence shown here is derived from an EMBL/GenBank/DDBJ whole genome shotgun (WGS) entry which is preliminary data.</text>
</comment>
<keyword evidence="3" id="KW-1003">Cell membrane</keyword>
<comment type="subcellular location">
    <subcellularLocation>
        <location evidence="1">Cell membrane</location>
        <topology evidence="1">Multi-pass membrane protein</topology>
    </subcellularLocation>
</comment>
<accession>A0A917JMU3</accession>
<evidence type="ECO:0000256" key="3">
    <source>
        <dbReference type="ARBA" id="ARBA00022475"/>
    </source>
</evidence>
<evidence type="ECO:0000256" key="4">
    <source>
        <dbReference type="ARBA" id="ARBA00022692"/>
    </source>
</evidence>
<protein>
    <recommendedName>
        <fullName evidence="10">GlsB/YeaQ/YmgE family stress response membrane protein</fullName>
    </recommendedName>
</protein>
<evidence type="ECO:0008006" key="10">
    <source>
        <dbReference type="Google" id="ProtNLM"/>
    </source>
</evidence>
<evidence type="ECO:0000256" key="1">
    <source>
        <dbReference type="ARBA" id="ARBA00004651"/>
    </source>
</evidence>
<reference evidence="8 9" key="1">
    <citation type="journal article" date="2014" name="Int. J. Syst. Evol. Microbiol.">
        <title>Complete genome sequence of Corynebacterium casei LMG S-19264T (=DSM 44701T), isolated from a smear-ripened cheese.</title>
        <authorList>
            <consortium name="US DOE Joint Genome Institute (JGI-PGF)"/>
            <person name="Walter F."/>
            <person name="Albersmeier A."/>
            <person name="Kalinowski J."/>
            <person name="Ruckert C."/>
        </authorList>
    </citation>
    <scope>NUCLEOTIDE SEQUENCE [LARGE SCALE GENOMIC DNA]</scope>
    <source>
        <strain evidence="8 9">CGMCC 4.7206</strain>
    </source>
</reference>
<feature type="transmembrane region" description="Helical" evidence="7">
    <location>
        <begin position="74"/>
        <end position="92"/>
    </location>
</feature>
<evidence type="ECO:0000256" key="7">
    <source>
        <dbReference type="SAM" id="Phobius"/>
    </source>
</evidence>
<evidence type="ECO:0000256" key="5">
    <source>
        <dbReference type="ARBA" id="ARBA00022989"/>
    </source>
</evidence>
<dbReference type="EMBL" id="BMMT01000002">
    <property type="protein sequence ID" value="GGI74120.1"/>
    <property type="molecule type" value="Genomic_DNA"/>
</dbReference>
<dbReference type="Pfam" id="PF04226">
    <property type="entry name" value="Transgly_assoc"/>
    <property type="match status" value="1"/>
</dbReference>
<dbReference type="PANTHER" id="PTHR33884:SF3">
    <property type="entry name" value="UPF0410 PROTEIN YMGE"/>
    <property type="match status" value="1"/>
</dbReference>